<keyword evidence="5" id="KW-1185">Reference proteome</keyword>
<feature type="compositionally biased region" description="Pro residues" evidence="2">
    <location>
        <begin position="237"/>
        <end position="258"/>
    </location>
</feature>
<feature type="region of interest" description="Disordered" evidence="2">
    <location>
        <begin position="294"/>
        <end position="329"/>
    </location>
</feature>
<feature type="region of interest" description="Disordered" evidence="2">
    <location>
        <begin position="219"/>
        <end position="282"/>
    </location>
</feature>
<evidence type="ECO:0000256" key="1">
    <source>
        <dbReference type="SAM" id="Coils"/>
    </source>
</evidence>
<feature type="compositionally biased region" description="Low complexity" evidence="2">
    <location>
        <begin position="221"/>
        <end position="233"/>
    </location>
</feature>
<name>A0A1Q9DZP7_SYMMI</name>
<keyword evidence="3" id="KW-1133">Transmembrane helix</keyword>
<feature type="coiled-coil region" evidence="1">
    <location>
        <begin position="82"/>
        <end position="152"/>
    </location>
</feature>
<comment type="caution">
    <text evidence="4">The sequence shown here is derived from an EMBL/GenBank/DDBJ whole genome shotgun (WGS) entry which is preliminary data.</text>
</comment>
<reference evidence="4 5" key="1">
    <citation type="submission" date="2016-02" db="EMBL/GenBank/DDBJ databases">
        <title>Genome analysis of coral dinoflagellate symbionts highlights evolutionary adaptations to a symbiotic lifestyle.</title>
        <authorList>
            <person name="Aranda M."/>
            <person name="Li Y."/>
            <person name="Liew Y.J."/>
            <person name="Baumgarten S."/>
            <person name="Simakov O."/>
            <person name="Wilson M."/>
            <person name="Piel J."/>
            <person name="Ashoor H."/>
            <person name="Bougouffa S."/>
            <person name="Bajic V.B."/>
            <person name="Ryu T."/>
            <person name="Ravasi T."/>
            <person name="Bayer T."/>
            <person name="Micklem G."/>
            <person name="Kim H."/>
            <person name="Bhak J."/>
            <person name="Lajeunesse T.C."/>
            <person name="Voolstra C.R."/>
        </authorList>
    </citation>
    <scope>NUCLEOTIDE SEQUENCE [LARGE SCALE GENOMIC DNA]</scope>
    <source>
        <strain evidence="4 5">CCMP2467</strain>
    </source>
</reference>
<feature type="region of interest" description="Disordered" evidence="2">
    <location>
        <begin position="1"/>
        <end position="36"/>
    </location>
</feature>
<proteinExistence type="predicted"/>
<dbReference type="AlphaFoldDB" id="A0A1Q9DZP7"/>
<evidence type="ECO:0000313" key="5">
    <source>
        <dbReference type="Proteomes" id="UP000186817"/>
    </source>
</evidence>
<evidence type="ECO:0000256" key="2">
    <source>
        <dbReference type="SAM" id="MobiDB-lite"/>
    </source>
</evidence>
<evidence type="ECO:0000313" key="4">
    <source>
        <dbReference type="EMBL" id="OLQ00609.1"/>
    </source>
</evidence>
<accession>A0A1Q9DZP7</accession>
<keyword evidence="1" id="KW-0175">Coiled coil</keyword>
<protein>
    <submittedName>
        <fullName evidence="4">Uncharacterized protein</fullName>
    </submittedName>
</protein>
<feature type="transmembrane region" description="Helical" evidence="3">
    <location>
        <begin position="420"/>
        <end position="440"/>
    </location>
</feature>
<dbReference type="EMBL" id="LSRX01000322">
    <property type="protein sequence ID" value="OLQ00609.1"/>
    <property type="molecule type" value="Genomic_DNA"/>
</dbReference>
<sequence>MGKTSKNRAPWQQRGQGQDRGQYHGRGSEQSSWELWRGSWKSTSPKAFPTFDRQWGPGSGITVLREERRPGAETEDNSARAAQTAVNTLRKAEHRVQKLLRDKEDKAARFAAYEKEIKASYAAEVKRYESLQERLSEVLVEAKKQLQAAKDVMAQAADCFRTAPMEVTDLGHAPPDNQWERLIQRPGVSEPPVQIDPELLDILRRYKRGECLEQELPTFGAAAGPPQSAAPAHPEGPHPAPERPPTSTPAPPGLPIPTPNYGAVSPTSAPHRATPYPVASPNGQHMAAEALRTGEVPPVGGTEESGRLTGQAKDSTKTHLEKVPSGSASLARNWRPNELLSKGPLWTPFVNAFEILNRLTVRSLQYHRTLQHMLGPTLWTTIRTCRTPASVALGQGLLPWIFLFLQFTFRLLNEWRVPTVVSWIGSFLLAIPFTTWLIAWRCPSCCCCLHYGYDRSMQSRHLWGSFSEPILTGHPYMRFVPSVSLLRSIVP</sequence>
<feature type="transmembrane region" description="Helical" evidence="3">
    <location>
        <begin position="392"/>
        <end position="413"/>
    </location>
</feature>
<gene>
    <name evidence="4" type="ORF">AK812_SmicGene16717</name>
</gene>
<keyword evidence="3" id="KW-0472">Membrane</keyword>
<dbReference type="Proteomes" id="UP000186817">
    <property type="component" value="Unassembled WGS sequence"/>
</dbReference>
<dbReference type="OrthoDB" id="451704at2759"/>
<evidence type="ECO:0000256" key="3">
    <source>
        <dbReference type="SAM" id="Phobius"/>
    </source>
</evidence>
<keyword evidence="3" id="KW-0812">Transmembrane</keyword>
<organism evidence="4 5">
    <name type="scientific">Symbiodinium microadriaticum</name>
    <name type="common">Dinoflagellate</name>
    <name type="synonym">Zooxanthella microadriatica</name>
    <dbReference type="NCBI Taxonomy" id="2951"/>
    <lineage>
        <taxon>Eukaryota</taxon>
        <taxon>Sar</taxon>
        <taxon>Alveolata</taxon>
        <taxon>Dinophyceae</taxon>
        <taxon>Suessiales</taxon>
        <taxon>Symbiodiniaceae</taxon>
        <taxon>Symbiodinium</taxon>
    </lineage>
</organism>